<dbReference type="KEGG" id="madi:A7U43_02015"/>
<dbReference type="OrthoDB" id="9793302at2"/>
<accession>A0A172UHS1</accession>
<dbReference type="AlphaFoldDB" id="A0A172UHS1"/>
<dbReference type="RefSeq" id="WP_067990476.1">
    <property type="nucleotide sequence ID" value="NZ_CP015596.1"/>
</dbReference>
<dbReference type="GO" id="GO:0003677">
    <property type="term" value="F:DNA binding"/>
    <property type="evidence" value="ECO:0007669"/>
    <property type="project" value="UniProtKB-UniRule"/>
</dbReference>
<comment type="function">
    <text evidence="1 6">Required for the transposition of the insertion element.</text>
</comment>
<dbReference type="GO" id="GO:0006313">
    <property type="term" value="P:DNA transposition"/>
    <property type="evidence" value="ECO:0007669"/>
    <property type="project" value="UniProtKB-UniRule"/>
</dbReference>
<reference evidence="8 9" key="1">
    <citation type="submission" date="2016-05" db="EMBL/GenBank/DDBJ databases">
        <title>Complete genome sequence of a phthalic acid esters degrading Mycobacterium sp. YC-RL4.</title>
        <authorList>
            <person name="Ren L."/>
            <person name="Fan S."/>
            <person name="Ruth N."/>
            <person name="Jia Y."/>
            <person name="Wang J."/>
            <person name="Qiao C."/>
        </authorList>
    </citation>
    <scope>NUCLEOTIDE SEQUENCE [LARGE SCALE GENOMIC DNA]</scope>
    <source>
        <strain evidence="8 9">YC-RL4</strain>
    </source>
</reference>
<evidence type="ECO:0000313" key="9">
    <source>
        <dbReference type="Proteomes" id="UP000077143"/>
    </source>
</evidence>
<evidence type="ECO:0000256" key="5">
    <source>
        <dbReference type="ARBA" id="ARBA00023172"/>
    </source>
</evidence>
<dbReference type="PANTHER" id="PTHR33217:SF9">
    <property type="entry name" value="MUTATOR FAMILY TRANSPOSASE"/>
    <property type="match status" value="1"/>
</dbReference>
<dbReference type="GO" id="GO:0004803">
    <property type="term" value="F:transposase activity"/>
    <property type="evidence" value="ECO:0007669"/>
    <property type="project" value="UniProtKB-UniRule"/>
</dbReference>
<dbReference type="PROSITE" id="PS01007">
    <property type="entry name" value="TRANSPOSASE_MUTATOR"/>
    <property type="match status" value="1"/>
</dbReference>
<keyword evidence="9" id="KW-1185">Reference proteome</keyword>
<dbReference type="Pfam" id="PF00872">
    <property type="entry name" value="Transposase_mut"/>
    <property type="match status" value="1"/>
</dbReference>
<keyword evidence="4 6" id="KW-0238">DNA-binding</keyword>
<name>A0A172UHS1_9MYCO</name>
<dbReference type="InterPro" id="IPR001207">
    <property type="entry name" value="Transposase_mutator"/>
</dbReference>
<evidence type="ECO:0000256" key="7">
    <source>
        <dbReference type="SAM" id="MobiDB-lite"/>
    </source>
</evidence>
<evidence type="ECO:0000256" key="4">
    <source>
        <dbReference type="ARBA" id="ARBA00023125"/>
    </source>
</evidence>
<dbReference type="EMBL" id="CP015596">
    <property type="protein sequence ID" value="ANE78274.1"/>
    <property type="molecule type" value="Genomic_DNA"/>
</dbReference>
<keyword evidence="3 6" id="KW-0815">Transposition</keyword>
<evidence type="ECO:0000256" key="3">
    <source>
        <dbReference type="ARBA" id="ARBA00022578"/>
    </source>
</evidence>
<keyword evidence="5 6" id="KW-0233">DNA recombination</keyword>
<dbReference type="Proteomes" id="UP000077143">
    <property type="component" value="Chromosome"/>
</dbReference>
<protein>
    <recommendedName>
        <fullName evidence="6">Mutator family transposase</fullName>
    </recommendedName>
</protein>
<feature type="region of interest" description="Disordered" evidence="7">
    <location>
        <begin position="414"/>
        <end position="437"/>
    </location>
</feature>
<feature type="compositionally biased region" description="Basic and acidic residues" evidence="7">
    <location>
        <begin position="428"/>
        <end position="437"/>
    </location>
</feature>
<dbReference type="PANTHER" id="PTHR33217">
    <property type="entry name" value="TRANSPOSASE FOR INSERTION SEQUENCE ELEMENT IS1081"/>
    <property type="match status" value="1"/>
</dbReference>
<evidence type="ECO:0000256" key="6">
    <source>
        <dbReference type="RuleBase" id="RU365089"/>
    </source>
</evidence>
<comment type="similarity">
    <text evidence="2 6">Belongs to the transposase mutator family.</text>
</comment>
<evidence type="ECO:0000256" key="1">
    <source>
        <dbReference type="ARBA" id="ARBA00002190"/>
    </source>
</evidence>
<keyword evidence="6" id="KW-0814">Transposable element</keyword>
<evidence type="ECO:0000313" key="8">
    <source>
        <dbReference type="EMBL" id="ANE78274.1"/>
    </source>
</evidence>
<gene>
    <name evidence="8" type="ORF">A7U43_02015</name>
</gene>
<sequence>MLTVVHDAEEANGGEAGRSLLDEIVRDGARQMLAAALQAEVAAYVAAFADQLDENGHRLVVRNGYHQPREVLTAAGAVQVKAPRVNDRRVDPDSGERQRFSSAILPAWARKSPQMSEVLPLLYLHGLSTSDFGPALEQFLGSGAGLSATTITRLTAQWQDEARTFAARDLSGSDYVYLWVDGIHLKVRLDQEKLCLLVMLGVRADGRKELVAITDGYRESCESWADLLRDCKRRGMTAPVLAVGDGALGFWKAVREVFPKTREQRCWFHKQANVLSALPKSAHPAALAAIKDIYNAEDIDKAQVAVKAFAVAFGAKYPKVVAKIVDDLDVLLEFYHYPAEHWIHLRTTNPIESTFATVRLRTKVTKGPGSRAAGLAMAYKLIDAAQARWRAVNAPHLVALVRAGAVFHKGKLLERPTDITPPTPPSDGDQHTETEVA</sequence>
<proteinExistence type="inferred from homology"/>
<organism evidence="8 9">
    <name type="scientific">Mycobacterium adipatum</name>
    <dbReference type="NCBI Taxonomy" id="1682113"/>
    <lineage>
        <taxon>Bacteria</taxon>
        <taxon>Bacillati</taxon>
        <taxon>Actinomycetota</taxon>
        <taxon>Actinomycetes</taxon>
        <taxon>Mycobacteriales</taxon>
        <taxon>Mycobacteriaceae</taxon>
        <taxon>Mycobacterium</taxon>
    </lineage>
</organism>
<evidence type="ECO:0000256" key="2">
    <source>
        <dbReference type="ARBA" id="ARBA00010961"/>
    </source>
</evidence>
<dbReference type="NCBIfam" id="NF033543">
    <property type="entry name" value="transpos_IS256"/>
    <property type="match status" value="1"/>
</dbReference>